<feature type="non-terminal residue" evidence="1">
    <location>
        <position position="40"/>
    </location>
</feature>
<sequence>GFCLKGKESPITRLLRSLEWKKRMLLKFIRNRLEATRQFK</sequence>
<reference evidence="1" key="2">
    <citation type="submission" date="2008-02" db="EMBL/GenBank/DDBJ databases">
        <authorList>
            <person name="Chain F.J.J."/>
            <person name="Ilieva D."/>
            <person name="Evans B.J."/>
        </authorList>
    </citation>
    <scope>NUCLEOTIDE SEQUENCE</scope>
    <source>
        <tissue evidence="1">Testis</tissue>
    </source>
</reference>
<name>B2L5J6_XENBO</name>
<organism evidence="1">
    <name type="scientific">Xenopus borealis</name>
    <name type="common">Kenyan clawed frog</name>
    <dbReference type="NCBI Taxonomy" id="8354"/>
    <lineage>
        <taxon>Eukaryota</taxon>
        <taxon>Metazoa</taxon>
        <taxon>Chordata</taxon>
        <taxon>Craniata</taxon>
        <taxon>Vertebrata</taxon>
        <taxon>Euteleostomi</taxon>
        <taxon>Amphibia</taxon>
        <taxon>Batrachia</taxon>
        <taxon>Anura</taxon>
        <taxon>Pipoidea</taxon>
        <taxon>Pipidae</taxon>
        <taxon>Xenopodinae</taxon>
        <taxon>Xenopus</taxon>
        <taxon>Xenopus</taxon>
    </lineage>
</organism>
<accession>B2L5J6</accession>
<feature type="non-terminal residue" evidence="1">
    <location>
        <position position="1"/>
    </location>
</feature>
<dbReference type="AlphaFoldDB" id="B2L5J6"/>
<reference evidence="1" key="1">
    <citation type="journal article" date="2008" name="BMC Evol. Biol.">
        <title>Duplicate gene evolution and expression in the wake of vertebrate allopolyploidization.</title>
        <authorList>
            <person name="Chain F.J."/>
            <person name="Ilieva D."/>
            <person name="Evans B.J."/>
        </authorList>
    </citation>
    <scope>NUCLEOTIDE SEQUENCE</scope>
    <source>
        <tissue evidence="1">Testis</tissue>
    </source>
</reference>
<gene>
    <name evidence="1" type="primary">sumo1</name>
</gene>
<dbReference type="EMBL" id="EU441864">
    <property type="protein sequence ID" value="ACC55206.1"/>
    <property type="molecule type" value="mRNA"/>
</dbReference>
<evidence type="ECO:0000313" key="1">
    <source>
        <dbReference type="EMBL" id="ACC55206.1"/>
    </source>
</evidence>
<proteinExistence type="evidence at transcript level"/>
<protein>
    <submittedName>
        <fullName evidence="1">SMT3 suppressor of mif two 3-like protein 1</fullName>
    </submittedName>
</protein>